<gene>
    <name evidence="10" type="ORF">TR165035</name>
</gene>
<dbReference type="InterPro" id="IPR036390">
    <property type="entry name" value="WH_DNA-bd_sf"/>
</dbReference>
<dbReference type="AlphaFoldDB" id="A0A0X3NW44"/>
<dbReference type="GO" id="GO:0005829">
    <property type="term" value="C:cytosol"/>
    <property type="evidence" value="ECO:0007669"/>
    <property type="project" value="TreeGrafter"/>
</dbReference>
<dbReference type="PANTHER" id="PTHR10855:SF2">
    <property type="entry name" value="COP9 SIGNALOSOME COMPLEX SUBUNIT 4"/>
    <property type="match status" value="1"/>
</dbReference>
<dbReference type="InterPro" id="IPR054559">
    <property type="entry name" value="PSMD12-CSN4-like_N"/>
</dbReference>
<keyword evidence="7" id="KW-0539">Nucleus</keyword>
<dbReference type="SUPFAM" id="SSF46785">
    <property type="entry name" value="Winged helix' DNA-binding domain"/>
    <property type="match status" value="1"/>
</dbReference>
<accession>A0A0X3NW44</accession>
<feature type="domain" description="PCI" evidence="9">
    <location>
        <begin position="335"/>
        <end position="418"/>
    </location>
</feature>
<evidence type="ECO:0000256" key="3">
    <source>
        <dbReference type="ARBA" id="ARBA00010417"/>
    </source>
</evidence>
<evidence type="ECO:0000259" key="9">
    <source>
        <dbReference type="SMART" id="SM00088"/>
    </source>
</evidence>
<evidence type="ECO:0000256" key="2">
    <source>
        <dbReference type="ARBA" id="ARBA00004496"/>
    </source>
</evidence>
<name>A0A0X3NW44_SCHSO</name>
<evidence type="ECO:0000256" key="7">
    <source>
        <dbReference type="ARBA" id="ARBA00023242"/>
    </source>
</evidence>
<evidence type="ECO:0000256" key="8">
    <source>
        <dbReference type="SAM" id="MobiDB-lite"/>
    </source>
</evidence>
<dbReference type="Pfam" id="PF22241">
    <property type="entry name" value="PSMD12-CSN4_N"/>
    <property type="match status" value="1"/>
</dbReference>
<organism evidence="10">
    <name type="scientific">Schistocephalus solidus</name>
    <name type="common">Tapeworm</name>
    <dbReference type="NCBI Taxonomy" id="70667"/>
    <lineage>
        <taxon>Eukaryota</taxon>
        <taxon>Metazoa</taxon>
        <taxon>Spiralia</taxon>
        <taxon>Lophotrochozoa</taxon>
        <taxon>Platyhelminthes</taxon>
        <taxon>Cestoda</taxon>
        <taxon>Eucestoda</taxon>
        <taxon>Diphyllobothriidea</taxon>
        <taxon>Diphyllobothriidae</taxon>
        <taxon>Schistocephalus</taxon>
    </lineage>
</organism>
<dbReference type="InterPro" id="IPR040134">
    <property type="entry name" value="PSMD12/CSN4"/>
</dbReference>
<evidence type="ECO:0000256" key="1">
    <source>
        <dbReference type="ARBA" id="ARBA00004123"/>
    </source>
</evidence>
<reference evidence="10" key="1">
    <citation type="submission" date="2016-01" db="EMBL/GenBank/DDBJ databases">
        <title>Reference transcriptome for the parasite Schistocephalus solidus: insights into the molecular evolution of parasitism.</title>
        <authorList>
            <person name="Hebert F.O."/>
            <person name="Grambauer S."/>
            <person name="Barber I."/>
            <person name="Landry C.R."/>
            <person name="Aubin-Horth N."/>
        </authorList>
    </citation>
    <scope>NUCLEOTIDE SEQUENCE</scope>
</reference>
<dbReference type="InterPro" id="IPR000717">
    <property type="entry name" value="PCI_dom"/>
</dbReference>
<feature type="region of interest" description="Disordered" evidence="8">
    <location>
        <begin position="303"/>
        <end position="331"/>
    </location>
</feature>
<keyword evidence="6" id="KW-0736">Signalosome</keyword>
<dbReference type="PANTHER" id="PTHR10855">
    <property type="entry name" value="26S PROTEASOME NON-ATPASE REGULATORY SUBUNIT 12/COP9 SIGNALOSOME COMPLEX SUBUNIT 4"/>
    <property type="match status" value="1"/>
</dbReference>
<dbReference type="EMBL" id="GEEE01019652">
    <property type="protein sequence ID" value="JAP43573.1"/>
    <property type="molecule type" value="Transcribed_RNA"/>
</dbReference>
<dbReference type="SMART" id="SM00088">
    <property type="entry name" value="PINT"/>
    <property type="match status" value="1"/>
</dbReference>
<evidence type="ECO:0000256" key="5">
    <source>
        <dbReference type="ARBA" id="ARBA00022490"/>
    </source>
</evidence>
<dbReference type="Pfam" id="PF01399">
    <property type="entry name" value="PCI"/>
    <property type="match status" value="1"/>
</dbReference>
<evidence type="ECO:0000256" key="4">
    <source>
        <dbReference type="ARBA" id="ARBA00014881"/>
    </source>
</evidence>
<dbReference type="InterPro" id="IPR036388">
    <property type="entry name" value="WH-like_DNA-bd_sf"/>
</dbReference>
<comment type="subcellular location">
    <subcellularLocation>
        <location evidence="2">Cytoplasm</location>
    </subcellularLocation>
    <subcellularLocation>
        <location evidence="1">Nucleus</location>
    </subcellularLocation>
</comment>
<evidence type="ECO:0000313" key="10">
    <source>
        <dbReference type="EMBL" id="JAP43573.1"/>
    </source>
</evidence>
<sequence length="442" mass="49339">MDISEDINSELDAIITEKVPLEAVARFGRLLKTFEGKPEEFILHAISKISNAISQDAVTVISARQICGELITYIDKSPSDQMAISAFQILLSRMQSRVIAFEAQLTELRDLLAKRLSNSGDLREAAVVLSGIPLESGQRSYSVLYKLDVYLRIVECYLTLGCPTQAELYINRASLLQTECQDQHMIMRFKSAYARLLDFKQKFLEAGQRYAELSIRFPWLKESEKMAFLERALLSALLAGVGQQRARLLTTLYKDERCQSLQAYPILEKMYMRRLISRNCLQSLEPLFIKYYPQLFFGGKTEETSPIDAEGQDAAEATTPGAGGEAPNTPASVRPIQNILERVTVEHNMLAASLIYNNISLSNLGELLEVDASRAEKVAAHMIGEGRLVAQIDQIDGFIHFEKQNATVASLSSQIESLCASVNRIVEGIEADHPTWVAAQHI</sequence>
<keyword evidence="5" id="KW-0963">Cytoplasm</keyword>
<proteinExistence type="inferred from homology"/>
<dbReference type="GO" id="GO:0008180">
    <property type="term" value="C:COP9 signalosome"/>
    <property type="evidence" value="ECO:0007669"/>
    <property type="project" value="UniProtKB-KW"/>
</dbReference>
<evidence type="ECO:0000256" key="6">
    <source>
        <dbReference type="ARBA" id="ARBA00022790"/>
    </source>
</evidence>
<feature type="compositionally biased region" description="Low complexity" evidence="8">
    <location>
        <begin position="314"/>
        <end position="331"/>
    </location>
</feature>
<protein>
    <recommendedName>
        <fullName evidence="4">COP9 signalosome complex subunit 4</fullName>
    </recommendedName>
</protein>
<comment type="similarity">
    <text evidence="3">Belongs to the CSN4 family.</text>
</comment>
<dbReference type="Gene3D" id="1.10.10.10">
    <property type="entry name" value="Winged helix-like DNA-binding domain superfamily/Winged helix DNA-binding domain"/>
    <property type="match status" value="1"/>
</dbReference>